<dbReference type="GO" id="GO:0005886">
    <property type="term" value="C:plasma membrane"/>
    <property type="evidence" value="ECO:0007669"/>
    <property type="project" value="TreeGrafter"/>
</dbReference>
<keyword evidence="1" id="KW-1015">Disulfide bond</keyword>
<reference evidence="5 6" key="1">
    <citation type="submission" date="2019-05" db="EMBL/GenBank/DDBJ databases">
        <title>Mikania micrantha, genome provides insights into the molecular mechanism of rapid growth.</title>
        <authorList>
            <person name="Liu B."/>
        </authorList>
    </citation>
    <scope>NUCLEOTIDE SEQUENCE [LARGE SCALE GENOMIC DNA]</scope>
    <source>
        <strain evidence="5">NLD-2019</strain>
        <tissue evidence="5">Leaf</tissue>
    </source>
</reference>
<dbReference type="AlphaFoldDB" id="A0A5N6LNU2"/>
<name>A0A5N6LNU2_9ASTR</name>
<dbReference type="OrthoDB" id="5421909at2759"/>
<dbReference type="Gene3D" id="2.60.40.420">
    <property type="entry name" value="Cupredoxins - blue copper proteins"/>
    <property type="match status" value="2"/>
</dbReference>
<evidence type="ECO:0000256" key="2">
    <source>
        <dbReference type="ARBA" id="ARBA00023180"/>
    </source>
</evidence>
<feature type="signal peptide" evidence="3">
    <location>
        <begin position="1"/>
        <end position="26"/>
    </location>
</feature>
<dbReference type="PANTHER" id="PTHR33021:SF522">
    <property type="entry name" value="PHYTOCYANIN DOMAIN-CONTAINING PROTEIN"/>
    <property type="match status" value="1"/>
</dbReference>
<dbReference type="FunFam" id="2.60.40.420:FF:000034">
    <property type="entry name" value="Cupredoxin superfamily protein"/>
    <property type="match status" value="1"/>
</dbReference>
<keyword evidence="3" id="KW-0732">Signal</keyword>
<accession>A0A5N6LNU2</accession>
<evidence type="ECO:0000313" key="6">
    <source>
        <dbReference type="Proteomes" id="UP000326396"/>
    </source>
</evidence>
<sequence>MASLMLNLLVVMTITVAYMHFPTTMAATSYVVGGILKWEVPPKPDYFQTWIKGKNFKVNDTFWFIFKENEHTTANVRTKAEFDTCNTTAVFDFRSWGRIMTYYDPKIYYFVCTLHCAKGHKLNFVVVTTIIMAYMRFPTIMAATSYVVGGAYKWTLPPIPNFYKEWTKEKKFLVNDTFYFRFKEKQHTFAGVDTKEAYETCNDSTAEFVDDSGGMSITLKKAKAYYFFCTLHCTEGHKVIIEVK</sequence>
<keyword evidence="6" id="KW-1185">Reference proteome</keyword>
<comment type="caution">
    <text evidence="5">The sequence shown here is derived from an EMBL/GenBank/DDBJ whole genome shotgun (WGS) entry which is preliminary data.</text>
</comment>
<evidence type="ECO:0000313" key="5">
    <source>
        <dbReference type="EMBL" id="KAD2393847.1"/>
    </source>
</evidence>
<dbReference type="Pfam" id="PF02298">
    <property type="entry name" value="Cu_bind_like"/>
    <property type="match status" value="2"/>
</dbReference>
<organism evidence="5 6">
    <name type="scientific">Mikania micrantha</name>
    <name type="common">bitter vine</name>
    <dbReference type="NCBI Taxonomy" id="192012"/>
    <lineage>
        <taxon>Eukaryota</taxon>
        <taxon>Viridiplantae</taxon>
        <taxon>Streptophyta</taxon>
        <taxon>Embryophyta</taxon>
        <taxon>Tracheophyta</taxon>
        <taxon>Spermatophyta</taxon>
        <taxon>Magnoliopsida</taxon>
        <taxon>eudicotyledons</taxon>
        <taxon>Gunneridae</taxon>
        <taxon>Pentapetalae</taxon>
        <taxon>asterids</taxon>
        <taxon>campanulids</taxon>
        <taxon>Asterales</taxon>
        <taxon>Asteraceae</taxon>
        <taxon>Asteroideae</taxon>
        <taxon>Heliantheae alliance</taxon>
        <taxon>Eupatorieae</taxon>
        <taxon>Mikania</taxon>
    </lineage>
</organism>
<dbReference type="InterPro" id="IPR008972">
    <property type="entry name" value="Cupredoxin"/>
</dbReference>
<protein>
    <recommendedName>
        <fullName evidence="4">Phytocyanin domain-containing protein</fullName>
    </recommendedName>
</protein>
<feature type="chain" id="PRO_5024292951" description="Phytocyanin domain-containing protein" evidence="3">
    <location>
        <begin position="27"/>
        <end position="244"/>
    </location>
</feature>
<keyword evidence="2" id="KW-0325">Glycoprotein</keyword>
<dbReference type="PROSITE" id="PS51485">
    <property type="entry name" value="PHYTOCYANIN"/>
    <property type="match status" value="2"/>
</dbReference>
<evidence type="ECO:0000256" key="1">
    <source>
        <dbReference type="ARBA" id="ARBA00023157"/>
    </source>
</evidence>
<feature type="domain" description="Phytocyanin" evidence="4">
    <location>
        <begin position="28"/>
        <end position="128"/>
    </location>
</feature>
<proteinExistence type="predicted"/>
<feature type="domain" description="Phytocyanin" evidence="4">
    <location>
        <begin position="144"/>
        <end position="244"/>
    </location>
</feature>
<evidence type="ECO:0000256" key="3">
    <source>
        <dbReference type="SAM" id="SignalP"/>
    </source>
</evidence>
<dbReference type="InterPro" id="IPR003245">
    <property type="entry name" value="Phytocyanin_dom"/>
</dbReference>
<dbReference type="InterPro" id="IPR039391">
    <property type="entry name" value="Phytocyanin-like"/>
</dbReference>
<gene>
    <name evidence="5" type="ORF">E3N88_40824</name>
</gene>
<dbReference type="Proteomes" id="UP000326396">
    <property type="component" value="Linkage Group LG9"/>
</dbReference>
<evidence type="ECO:0000259" key="4">
    <source>
        <dbReference type="PROSITE" id="PS51485"/>
    </source>
</evidence>
<dbReference type="EMBL" id="SZYD01000019">
    <property type="protein sequence ID" value="KAD2393847.1"/>
    <property type="molecule type" value="Genomic_DNA"/>
</dbReference>
<dbReference type="SUPFAM" id="SSF49503">
    <property type="entry name" value="Cupredoxins"/>
    <property type="match status" value="2"/>
</dbReference>
<dbReference type="PANTHER" id="PTHR33021">
    <property type="entry name" value="BLUE COPPER PROTEIN"/>
    <property type="match status" value="1"/>
</dbReference>
<dbReference type="GO" id="GO:0009055">
    <property type="term" value="F:electron transfer activity"/>
    <property type="evidence" value="ECO:0007669"/>
    <property type="project" value="InterPro"/>
</dbReference>